<dbReference type="InterPro" id="IPR000095">
    <property type="entry name" value="CRIB_dom"/>
</dbReference>
<dbReference type="PROSITE" id="PS50108">
    <property type="entry name" value="CRIB"/>
    <property type="match status" value="1"/>
</dbReference>
<dbReference type="AlphaFoldDB" id="A0A9P6YGD9"/>
<reference evidence="2" key="1">
    <citation type="journal article" date="2020" name="Microb. Genom.">
        <title>Genetic diversity of clinical and environmental Mucorales isolates obtained from an investigation of mucormycosis cases among solid organ transplant recipients.</title>
        <authorList>
            <person name="Nguyen M.H."/>
            <person name="Kaul D."/>
            <person name="Muto C."/>
            <person name="Cheng S.J."/>
            <person name="Richter R.A."/>
            <person name="Bruno V.M."/>
            <person name="Liu G."/>
            <person name="Beyhan S."/>
            <person name="Sundermann A.J."/>
            <person name="Mounaud S."/>
            <person name="Pasculle A.W."/>
            <person name="Nierman W.C."/>
            <person name="Driscoll E."/>
            <person name="Cumbie R."/>
            <person name="Clancy C.J."/>
            <person name="Dupont C.L."/>
        </authorList>
    </citation>
    <scope>NUCLEOTIDE SEQUENCE</scope>
    <source>
        <strain evidence="2">GL16</strain>
    </source>
</reference>
<sequence length="192" mass="21694">MGVQLSKVGDRKLIKGYKLSQQTAKKIDISMIGNPTNFRHTYHVGADYVNTEQMTENNVHLASEESDFNINKSFQQLQMHTPKTGHSQSNGTDTTKTVCSEAPISSNLSLAPTLKSNTTEHKKKLIHLARTDSSVSVEEKVFFLPNPYSEADLVFRDRVDAQLTELIRKRPRYARNKFLNGNLSSNKPRLMI</sequence>
<proteinExistence type="predicted"/>
<dbReference type="SMART" id="SM00285">
    <property type="entry name" value="PBD"/>
    <property type="match status" value="1"/>
</dbReference>
<feature type="domain" description="CRIB" evidence="1">
    <location>
        <begin position="32"/>
        <end position="45"/>
    </location>
</feature>
<dbReference type="Gene3D" id="3.90.810.10">
    <property type="entry name" value="CRIB domain"/>
    <property type="match status" value="1"/>
</dbReference>
<dbReference type="CDD" id="cd00132">
    <property type="entry name" value="CRIB"/>
    <property type="match status" value="1"/>
</dbReference>
<evidence type="ECO:0000313" key="2">
    <source>
        <dbReference type="EMBL" id="KAG1547855.1"/>
    </source>
</evidence>
<evidence type="ECO:0000259" key="1">
    <source>
        <dbReference type="PROSITE" id="PS50108"/>
    </source>
</evidence>
<dbReference type="OrthoDB" id="5559822at2759"/>
<dbReference type="InterPro" id="IPR036936">
    <property type="entry name" value="CRIB_dom_sf"/>
</dbReference>
<dbReference type="EMBL" id="JAANIT010000425">
    <property type="protein sequence ID" value="KAG1547855.1"/>
    <property type="molecule type" value="Genomic_DNA"/>
</dbReference>
<evidence type="ECO:0000313" key="3">
    <source>
        <dbReference type="Proteomes" id="UP000717996"/>
    </source>
</evidence>
<protein>
    <recommendedName>
        <fullName evidence="1">CRIB domain-containing protein</fullName>
    </recommendedName>
</protein>
<dbReference type="Pfam" id="PF00786">
    <property type="entry name" value="PBD"/>
    <property type="match status" value="1"/>
</dbReference>
<comment type="caution">
    <text evidence="2">The sequence shown here is derived from an EMBL/GenBank/DDBJ whole genome shotgun (WGS) entry which is preliminary data.</text>
</comment>
<name>A0A9P6YGD9_RHIOR</name>
<organism evidence="2 3">
    <name type="scientific">Rhizopus oryzae</name>
    <name type="common">Mucormycosis agent</name>
    <name type="synonym">Rhizopus arrhizus var. delemar</name>
    <dbReference type="NCBI Taxonomy" id="64495"/>
    <lineage>
        <taxon>Eukaryota</taxon>
        <taxon>Fungi</taxon>
        <taxon>Fungi incertae sedis</taxon>
        <taxon>Mucoromycota</taxon>
        <taxon>Mucoromycotina</taxon>
        <taxon>Mucoromycetes</taxon>
        <taxon>Mucorales</taxon>
        <taxon>Mucorineae</taxon>
        <taxon>Rhizopodaceae</taxon>
        <taxon>Rhizopus</taxon>
    </lineage>
</organism>
<gene>
    <name evidence="2" type="ORF">G6F51_004016</name>
</gene>
<accession>A0A9P6YGD9</accession>
<dbReference type="Proteomes" id="UP000717996">
    <property type="component" value="Unassembled WGS sequence"/>
</dbReference>